<dbReference type="OrthoDB" id="1727975at2759"/>
<gene>
    <name evidence="1" type="ORF">CR513_34956</name>
</gene>
<dbReference type="Proteomes" id="UP000257109">
    <property type="component" value="Unassembled WGS sequence"/>
</dbReference>
<proteinExistence type="predicted"/>
<reference evidence="1" key="1">
    <citation type="submission" date="2018-05" db="EMBL/GenBank/DDBJ databases">
        <title>Draft genome of Mucuna pruriens seed.</title>
        <authorList>
            <person name="Nnadi N.E."/>
            <person name="Vos R."/>
            <person name="Hasami M.H."/>
            <person name="Devisetty U.K."/>
            <person name="Aguiy J.C."/>
        </authorList>
    </citation>
    <scope>NUCLEOTIDE SEQUENCE [LARGE SCALE GENOMIC DNA]</scope>
    <source>
        <strain evidence="1">JCA_2017</strain>
    </source>
</reference>
<evidence type="ECO:0000313" key="2">
    <source>
        <dbReference type="Proteomes" id="UP000257109"/>
    </source>
</evidence>
<comment type="caution">
    <text evidence="1">The sequence shown here is derived from an EMBL/GenBank/DDBJ whole genome shotgun (WGS) entry which is preliminary data.</text>
</comment>
<organism evidence="1 2">
    <name type="scientific">Mucuna pruriens</name>
    <name type="common">Velvet bean</name>
    <name type="synonym">Dolichos pruriens</name>
    <dbReference type="NCBI Taxonomy" id="157652"/>
    <lineage>
        <taxon>Eukaryota</taxon>
        <taxon>Viridiplantae</taxon>
        <taxon>Streptophyta</taxon>
        <taxon>Embryophyta</taxon>
        <taxon>Tracheophyta</taxon>
        <taxon>Spermatophyta</taxon>
        <taxon>Magnoliopsida</taxon>
        <taxon>eudicotyledons</taxon>
        <taxon>Gunneridae</taxon>
        <taxon>Pentapetalae</taxon>
        <taxon>rosids</taxon>
        <taxon>fabids</taxon>
        <taxon>Fabales</taxon>
        <taxon>Fabaceae</taxon>
        <taxon>Papilionoideae</taxon>
        <taxon>50 kb inversion clade</taxon>
        <taxon>NPAAA clade</taxon>
        <taxon>indigoferoid/millettioid clade</taxon>
        <taxon>Phaseoleae</taxon>
        <taxon>Mucuna</taxon>
    </lineage>
</organism>
<dbReference type="EMBL" id="QJKJ01007168">
    <property type="protein sequence ID" value="RDX84048.1"/>
    <property type="molecule type" value="Genomic_DNA"/>
</dbReference>
<sequence>SWETFKVSITNSTPNGVVSLQMAKGSVLNEKMRKKAQDDGGYDNHFGYGKWKLTKAQKDMLPGLKNAKLEKSSHCMAGSTWIILAHHELLAQESRPG</sequence>
<keyword evidence="2" id="KW-1185">Reference proteome</keyword>
<evidence type="ECO:0000313" key="1">
    <source>
        <dbReference type="EMBL" id="RDX84048.1"/>
    </source>
</evidence>
<accession>A0A371G0I6</accession>
<name>A0A371G0I6_MUCPR</name>
<dbReference type="AlphaFoldDB" id="A0A371G0I6"/>
<protein>
    <submittedName>
        <fullName evidence="1">Uncharacterized protein</fullName>
    </submittedName>
</protein>
<feature type="non-terminal residue" evidence="1">
    <location>
        <position position="1"/>
    </location>
</feature>